<dbReference type="EMBL" id="CP012526">
    <property type="protein sequence ID" value="ALC48055.1"/>
    <property type="molecule type" value="Genomic_DNA"/>
</dbReference>
<name>A0A0M4EWS4_DROBS</name>
<keyword evidence="3" id="KW-1185">Reference proteome</keyword>
<dbReference type="OrthoDB" id="7954628at2759"/>
<dbReference type="Proteomes" id="UP000494163">
    <property type="component" value="Chromosome 3R"/>
</dbReference>
<keyword evidence="1" id="KW-0175">Coiled coil</keyword>
<reference evidence="2 3" key="1">
    <citation type="submission" date="2015-08" db="EMBL/GenBank/DDBJ databases">
        <title>Ancestral chromatin configuration constrains chromatin evolution on differentiating sex chromosomes in Drosophila.</title>
        <authorList>
            <person name="Zhou Q."/>
            <person name="Bachtrog D."/>
        </authorList>
    </citation>
    <scope>NUCLEOTIDE SEQUENCE [LARGE SCALE GENOMIC DNA]</scope>
    <source>
        <tissue evidence="2">Whole larvae</tissue>
    </source>
</reference>
<proteinExistence type="predicted"/>
<dbReference type="InterPro" id="IPR028227">
    <property type="entry name" value="UPF0449"/>
</dbReference>
<protein>
    <submittedName>
        <fullName evidence="2">CG18731</fullName>
    </submittedName>
</protein>
<evidence type="ECO:0000256" key="1">
    <source>
        <dbReference type="SAM" id="Coils"/>
    </source>
</evidence>
<dbReference type="AlphaFoldDB" id="A0A0M4EWS4"/>
<evidence type="ECO:0000313" key="3">
    <source>
        <dbReference type="Proteomes" id="UP000494163"/>
    </source>
</evidence>
<sequence>MFKKSKPQVAPPSAPTVEEMLSDMETFDIITQSAGGNVSSIALEKSLLSESGSLALGTWWEMFDVYDHKIKKLTNMKNSLEKQKQQLEECKAKLERTAKRLRDGLETQQKLIKEVIDG</sequence>
<feature type="coiled-coil region" evidence="1">
    <location>
        <begin position="63"/>
        <end position="111"/>
    </location>
</feature>
<gene>
    <name evidence="2" type="ORF">Dbus_chr3Rg2805</name>
</gene>
<organism evidence="2 3">
    <name type="scientific">Drosophila busckii</name>
    <name type="common">Fruit fly</name>
    <dbReference type="NCBI Taxonomy" id="30019"/>
    <lineage>
        <taxon>Eukaryota</taxon>
        <taxon>Metazoa</taxon>
        <taxon>Ecdysozoa</taxon>
        <taxon>Arthropoda</taxon>
        <taxon>Hexapoda</taxon>
        <taxon>Insecta</taxon>
        <taxon>Pterygota</taxon>
        <taxon>Neoptera</taxon>
        <taxon>Endopterygota</taxon>
        <taxon>Diptera</taxon>
        <taxon>Brachycera</taxon>
        <taxon>Muscomorpha</taxon>
        <taxon>Ephydroidea</taxon>
        <taxon>Drosophilidae</taxon>
        <taxon>Drosophila</taxon>
    </lineage>
</organism>
<accession>A0A0M4EWS4</accession>
<evidence type="ECO:0000313" key="2">
    <source>
        <dbReference type="EMBL" id="ALC48055.1"/>
    </source>
</evidence>
<dbReference type="Pfam" id="PF15136">
    <property type="entry name" value="UPF0449"/>
    <property type="match status" value="1"/>
</dbReference>
<dbReference type="OMA" id="TWWQVFD"/>